<evidence type="ECO:0000313" key="3">
    <source>
        <dbReference type="Proteomes" id="UP000292082"/>
    </source>
</evidence>
<feature type="compositionally biased region" description="Basic and acidic residues" evidence="1">
    <location>
        <begin position="136"/>
        <end position="148"/>
    </location>
</feature>
<dbReference type="Proteomes" id="UP000292082">
    <property type="component" value="Unassembled WGS sequence"/>
</dbReference>
<gene>
    <name evidence="2" type="ORF">BD310DRAFT_271071</name>
</gene>
<name>A0A4Q9Q1M7_9APHY</name>
<dbReference type="AlphaFoldDB" id="A0A4Q9Q1M7"/>
<feature type="compositionally biased region" description="Polar residues" evidence="1">
    <location>
        <begin position="169"/>
        <end position="179"/>
    </location>
</feature>
<dbReference type="EMBL" id="ML145102">
    <property type="protein sequence ID" value="TBU60851.1"/>
    <property type="molecule type" value="Genomic_DNA"/>
</dbReference>
<evidence type="ECO:0000313" key="2">
    <source>
        <dbReference type="EMBL" id="TBU60851.1"/>
    </source>
</evidence>
<evidence type="ECO:0000256" key="1">
    <source>
        <dbReference type="SAM" id="MobiDB-lite"/>
    </source>
</evidence>
<feature type="region of interest" description="Disordered" evidence="1">
    <location>
        <begin position="125"/>
        <end position="197"/>
    </location>
</feature>
<keyword evidence="3" id="KW-1185">Reference proteome</keyword>
<organism evidence="2 3">
    <name type="scientific">Dichomitus squalens</name>
    <dbReference type="NCBI Taxonomy" id="114155"/>
    <lineage>
        <taxon>Eukaryota</taxon>
        <taxon>Fungi</taxon>
        <taxon>Dikarya</taxon>
        <taxon>Basidiomycota</taxon>
        <taxon>Agaricomycotina</taxon>
        <taxon>Agaricomycetes</taxon>
        <taxon>Polyporales</taxon>
        <taxon>Polyporaceae</taxon>
        <taxon>Dichomitus</taxon>
    </lineage>
</organism>
<reference evidence="2 3" key="1">
    <citation type="submission" date="2019-01" db="EMBL/GenBank/DDBJ databases">
        <title>Draft genome sequences of three monokaryotic isolates of the white-rot basidiomycete fungus Dichomitus squalens.</title>
        <authorList>
            <consortium name="DOE Joint Genome Institute"/>
            <person name="Lopez S.C."/>
            <person name="Andreopoulos B."/>
            <person name="Pangilinan J."/>
            <person name="Lipzen A."/>
            <person name="Riley R."/>
            <person name="Ahrendt S."/>
            <person name="Ng V."/>
            <person name="Barry K."/>
            <person name="Daum C."/>
            <person name="Grigoriev I.V."/>
            <person name="Hilden K.S."/>
            <person name="Makela M.R."/>
            <person name="de Vries R.P."/>
        </authorList>
    </citation>
    <scope>NUCLEOTIDE SEQUENCE [LARGE SCALE GENOMIC DNA]</scope>
    <source>
        <strain evidence="2 3">CBS 464.89</strain>
    </source>
</reference>
<sequence length="300" mass="34145">MRRVELLLMRYFRHLSFHEKHGHIQSVFVHRPGRYKLDLYIAAIDIPRPRPTNCSSRVCAGRSIRASDADDVISIPHPQPAPRDKFPDLAMLYQAVRKSVRDLFANQGERNLACPRDLYSGEAIPNGLETSSSVRPHLDLHRQRKDEAAYSSSRASRARSARKFPGPDAQTSGLRQNPQRYLRKKKRNDDAARARRTRSSVVIIVDRDCQSLVRDSPVNVDGRRRWRGRRINRTDLRASCWCPLRSIGRRRNVGDQRSVLTGMQSSRVEKQEAPCGGARPYSLEGALRALFSDTLSPADV</sequence>
<accession>A0A4Q9Q1M7</accession>
<protein>
    <submittedName>
        <fullName evidence="2">Uncharacterized protein</fullName>
    </submittedName>
</protein>
<proteinExistence type="predicted"/>